<dbReference type="AlphaFoldDB" id="A0A3Q9UW55"/>
<dbReference type="KEGG" id="rfs:C1I64_07475"/>
<dbReference type="RefSeq" id="WP_127886788.1">
    <property type="nucleotide sequence ID" value="NZ_CP028137.1"/>
</dbReference>
<accession>A0A3Q9UW55</accession>
<proteinExistence type="predicted"/>
<organism evidence="1 2">
    <name type="scientific">Rathayibacter festucae DSM 15932</name>
    <dbReference type="NCBI Taxonomy" id="1328866"/>
    <lineage>
        <taxon>Bacteria</taxon>
        <taxon>Bacillati</taxon>
        <taxon>Actinomycetota</taxon>
        <taxon>Actinomycetes</taxon>
        <taxon>Micrococcales</taxon>
        <taxon>Microbacteriaceae</taxon>
        <taxon>Rathayibacter</taxon>
    </lineage>
</organism>
<gene>
    <name evidence="1" type="ORF">C1I64_07475</name>
</gene>
<evidence type="ECO:0008006" key="3">
    <source>
        <dbReference type="Google" id="ProtNLM"/>
    </source>
</evidence>
<evidence type="ECO:0000313" key="1">
    <source>
        <dbReference type="EMBL" id="AZZ51906.1"/>
    </source>
</evidence>
<dbReference type="Proteomes" id="UP000285317">
    <property type="component" value="Chromosome"/>
</dbReference>
<sequence length="256" mass="28096">MTEGLGPTVRQDERVKKADPNAVVDAFRARVAESLADWEAIDQAVKLHSAPADTLRLRRRAASDSFLALVISWESFFSSWIVAAVNRAPEQAADTLAAQLTVHATTKLNIPAAVVSKSLLATSHLSLDAVRTILDSKGYNTTVRDHKELGELSNAWLTGPYKVAADSLTQHGFSPALVGRLVRNALAHESEAALKEVNKRARGGFVKKALRVTRIRDLDLRSWRGYLFQTPDGESHKRVAIFHQEFSDLAAALRVP</sequence>
<dbReference type="EMBL" id="CP028137">
    <property type="protein sequence ID" value="AZZ51906.1"/>
    <property type="molecule type" value="Genomic_DNA"/>
</dbReference>
<name>A0A3Q9UW55_9MICO</name>
<evidence type="ECO:0000313" key="2">
    <source>
        <dbReference type="Proteomes" id="UP000285317"/>
    </source>
</evidence>
<reference evidence="1 2" key="1">
    <citation type="submission" date="2018-03" db="EMBL/GenBank/DDBJ databases">
        <title>Bacteriophage NCPPB3778 and a type I-E CRISPR drive the evolution of the US Biological Select Agent, Rathayibacter toxicus.</title>
        <authorList>
            <person name="Davis E.W.II."/>
            <person name="Tabima J.F."/>
            <person name="Weisberg A.J."/>
            <person name="Dantas Lopes L."/>
            <person name="Wiseman M.S."/>
            <person name="Wiseman M.S."/>
            <person name="Pupko T."/>
            <person name="Belcher M.S."/>
            <person name="Sechler A.J."/>
            <person name="Tancos M.A."/>
            <person name="Schroeder B.K."/>
            <person name="Murray T.D."/>
            <person name="Luster D.G."/>
            <person name="Schneider W.L."/>
            <person name="Rogers E."/>
            <person name="Andreote F.D."/>
            <person name="Grunwald N.J."/>
            <person name="Putnam M.L."/>
            <person name="Chang J.H."/>
        </authorList>
    </citation>
    <scope>NUCLEOTIDE SEQUENCE [LARGE SCALE GENOMIC DNA]</scope>
    <source>
        <strain evidence="1 2">DSM 15932</strain>
    </source>
</reference>
<protein>
    <recommendedName>
        <fullName evidence="3">RiboL-PSP-HEPN domain-containing protein</fullName>
    </recommendedName>
</protein>